<name>A0ABR2HEL6_9EUKA</name>
<protein>
    <submittedName>
        <fullName evidence="1">Uncharacterized protein</fullName>
    </submittedName>
</protein>
<organism evidence="1 2">
    <name type="scientific">Tritrichomonas musculus</name>
    <dbReference type="NCBI Taxonomy" id="1915356"/>
    <lineage>
        <taxon>Eukaryota</taxon>
        <taxon>Metamonada</taxon>
        <taxon>Parabasalia</taxon>
        <taxon>Tritrichomonadida</taxon>
        <taxon>Tritrichomonadidae</taxon>
        <taxon>Tritrichomonas</taxon>
    </lineage>
</organism>
<proteinExistence type="predicted"/>
<comment type="caution">
    <text evidence="1">The sequence shown here is derived from an EMBL/GenBank/DDBJ whole genome shotgun (WGS) entry which is preliminary data.</text>
</comment>
<dbReference type="EMBL" id="JAPFFF010000030">
    <property type="protein sequence ID" value="KAK8845886.1"/>
    <property type="molecule type" value="Genomic_DNA"/>
</dbReference>
<gene>
    <name evidence="1" type="ORF">M9Y10_020814</name>
</gene>
<reference evidence="1 2" key="1">
    <citation type="submission" date="2024-04" db="EMBL/GenBank/DDBJ databases">
        <title>Tritrichomonas musculus Genome.</title>
        <authorList>
            <person name="Alves-Ferreira E."/>
            <person name="Grigg M."/>
            <person name="Lorenzi H."/>
            <person name="Galac M."/>
        </authorList>
    </citation>
    <scope>NUCLEOTIDE SEQUENCE [LARGE SCALE GENOMIC DNA]</scope>
    <source>
        <strain evidence="1 2">EAF2021</strain>
    </source>
</reference>
<dbReference type="Proteomes" id="UP001470230">
    <property type="component" value="Unassembled WGS sequence"/>
</dbReference>
<evidence type="ECO:0000313" key="2">
    <source>
        <dbReference type="Proteomes" id="UP001470230"/>
    </source>
</evidence>
<keyword evidence="2" id="KW-1185">Reference proteome</keyword>
<evidence type="ECO:0000313" key="1">
    <source>
        <dbReference type="EMBL" id="KAK8845886.1"/>
    </source>
</evidence>
<sequence>MYKSHLQVSFFVNSIHLYDKTIAQIKPNNMIKLSITQKPLQLKQEYIVNQLQGLNDINHEFQIIDTSKSMKEVVLSIRKVEKKWCLENLFKINLKKYIYNNNNTTNTYGGKPIEMNDSNIQYKYEQLANSLLGICKINIENLGNGVNNSIKADIVTKKDSKVIGYANIDVFKWNERLKVRVHSHSTGDISSNRVFEDSDYILFDEY</sequence>
<accession>A0ABR2HEL6</accession>